<comment type="caution">
    <text evidence="1">The sequence shown here is derived from an EMBL/GenBank/DDBJ whole genome shotgun (WGS) entry which is preliminary data.</text>
</comment>
<gene>
    <name evidence="1" type="ORF">MILVUS5_LOCUS17303</name>
</gene>
<accession>A0ACB0JZX0</accession>
<organism evidence="1 2">
    <name type="scientific">Trifolium pratense</name>
    <name type="common">Red clover</name>
    <dbReference type="NCBI Taxonomy" id="57577"/>
    <lineage>
        <taxon>Eukaryota</taxon>
        <taxon>Viridiplantae</taxon>
        <taxon>Streptophyta</taxon>
        <taxon>Embryophyta</taxon>
        <taxon>Tracheophyta</taxon>
        <taxon>Spermatophyta</taxon>
        <taxon>Magnoliopsida</taxon>
        <taxon>eudicotyledons</taxon>
        <taxon>Gunneridae</taxon>
        <taxon>Pentapetalae</taxon>
        <taxon>rosids</taxon>
        <taxon>fabids</taxon>
        <taxon>Fabales</taxon>
        <taxon>Fabaceae</taxon>
        <taxon>Papilionoideae</taxon>
        <taxon>50 kb inversion clade</taxon>
        <taxon>NPAAA clade</taxon>
        <taxon>Hologalegina</taxon>
        <taxon>IRL clade</taxon>
        <taxon>Trifolieae</taxon>
        <taxon>Trifolium</taxon>
    </lineage>
</organism>
<dbReference type="EMBL" id="CASHSV030000109">
    <property type="protein sequence ID" value="CAJ2649105.1"/>
    <property type="molecule type" value="Genomic_DNA"/>
</dbReference>
<reference evidence="1" key="1">
    <citation type="submission" date="2023-10" db="EMBL/GenBank/DDBJ databases">
        <authorList>
            <person name="Rodriguez Cubillos JULIANA M."/>
            <person name="De Vega J."/>
        </authorList>
    </citation>
    <scope>NUCLEOTIDE SEQUENCE</scope>
</reference>
<keyword evidence="2" id="KW-1185">Reference proteome</keyword>
<evidence type="ECO:0000313" key="1">
    <source>
        <dbReference type="EMBL" id="CAJ2649105.1"/>
    </source>
</evidence>
<dbReference type="Proteomes" id="UP001177021">
    <property type="component" value="Unassembled WGS sequence"/>
</dbReference>
<proteinExistence type="predicted"/>
<evidence type="ECO:0000313" key="2">
    <source>
        <dbReference type="Proteomes" id="UP001177021"/>
    </source>
</evidence>
<name>A0ACB0JZX0_TRIPR</name>
<protein>
    <submittedName>
        <fullName evidence="1">Uncharacterized protein</fullName>
    </submittedName>
</protein>
<sequence length="380" mass="41690">MMMMMENLCNVMQGLKPTLLMIMVQIAFAGVNLLYKLAVNDGMNLRIVVAYRFIFATAFIAPLAFFLERKKRTKMTWTILFQSFLCGLFGGALAQNFHLEAMALTSVTFTSAMANLVPAVTFIMALSFGMEKLNLRTKAGKAKIIGTMTGIGGAMILTFVKGIEIKIGSFHLNLLHHKNGVVGSNTQATISTGNAILGSICALASTISYALWLIIHAKFSEKYPTHYSSTALMSFWASLISIVFALCFERDLSEWKLGWNIRLITVAYAGIVVSGVMIAVTSWCVHMRGPLFASIFNPLMLVIVALASCTMLNEKLYLGTIIGAMLIVCGLYVVLWGKSEEMKKKNQLVPSQSSNKFGTVDIVVEDKNNHNISNGQSQSK</sequence>